<comment type="catalytic activity">
    <reaction evidence="10">
        <text>an acyl-CoA + a 1,2-diacyl-sn-glycerol = a triacyl-sn-glycerol + CoA</text>
        <dbReference type="Rhea" id="RHEA:10868"/>
        <dbReference type="ChEBI" id="CHEBI:17815"/>
        <dbReference type="ChEBI" id="CHEBI:57287"/>
        <dbReference type="ChEBI" id="CHEBI:58342"/>
        <dbReference type="ChEBI" id="CHEBI:64615"/>
        <dbReference type="EC" id="2.3.1.20"/>
    </reaction>
</comment>
<reference evidence="13 14" key="1">
    <citation type="submission" date="2024-12" db="EMBL/GenBank/DDBJ databases">
        <title>The unique morphological basis and parallel evolutionary history of personate flowers in Penstemon.</title>
        <authorList>
            <person name="Depatie T.H."/>
            <person name="Wessinger C.A."/>
        </authorList>
    </citation>
    <scope>NUCLEOTIDE SEQUENCE [LARGE SCALE GENOMIC DNA]</scope>
    <source>
        <strain evidence="13">WTNN_2</strain>
        <tissue evidence="13">Leaf</tissue>
    </source>
</reference>
<comment type="catalytic activity">
    <reaction evidence="9">
        <text>a long chain fatty alcohol + a fatty acyl-CoA = a long-chain alcohol wax ester + CoA</text>
        <dbReference type="Rhea" id="RHEA:38443"/>
        <dbReference type="ChEBI" id="CHEBI:17135"/>
        <dbReference type="ChEBI" id="CHEBI:57287"/>
        <dbReference type="ChEBI" id="CHEBI:77636"/>
        <dbReference type="ChEBI" id="CHEBI:235323"/>
        <dbReference type="EC" id="2.3.1.75"/>
    </reaction>
</comment>
<dbReference type="AlphaFoldDB" id="A0ABD3UL85"/>
<dbReference type="Pfam" id="PF03007">
    <property type="entry name" value="WS_DGAT_cat"/>
    <property type="match status" value="1"/>
</dbReference>
<proteinExistence type="inferred from homology"/>
<sequence length="471" mass="52954">MEFVHEGEVLEPMSPTAQYLKSSSLSLAIIGVLESETPIDDSMLMPFIKDDFLPLNSRFSSVVVTNNEGTKTWKKVEVNLNDHVKIPIFPSGMSIEYYDKCFTEYLSQIGTQQFPQNKPFWEIHIFKYPTKNAAGNMIFKLHHSLGDGYTMMGTLLSCLKRVDNPMLPLSFPSRQSNSRPNARGRGNSFLANVAKFVRGISYTAYDLGWSIFKSSFVEDDKSPIRSGEDGVEFRSFVTSTITFSMDQIKEIKNELKVTVNDVITGIIFMGSRIYMQESSNEKSGEEECTALVVLNTRATGGYKPVKEMIKQDAKMPWGNRIAFLPIPVPKLTTSELENPIEFVTKAHEKIKRQRKPSTVYVTTQLLELIGKIRGPEAAGRYMQRSLKNASMTISNMIGPLEQMALANHPIKGLYWVLSGAPQNLSITVVSYLGMLRVGITVEKDFMDLDRFKTCIEYAFEAISKATIDSPN</sequence>
<dbReference type="GO" id="GO:0005789">
    <property type="term" value="C:endoplasmic reticulum membrane"/>
    <property type="evidence" value="ECO:0007669"/>
    <property type="project" value="UniProtKB-SubCell"/>
</dbReference>
<comment type="similarity">
    <text evidence="8">In the N-terminal section; belongs to the long-chain O-acyltransferase family.</text>
</comment>
<evidence type="ECO:0000256" key="10">
    <source>
        <dbReference type="ARBA" id="ARBA00048109"/>
    </source>
</evidence>
<evidence type="ECO:0000259" key="12">
    <source>
        <dbReference type="Pfam" id="PF06974"/>
    </source>
</evidence>
<comment type="pathway">
    <text evidence="3">Glycerolipid metabolism; triacylglycerol biosynthesis.</text>
</comment>
<evidence type="ECO:0000256" key="4">
    <source>
        <dbReference type="ARBA" id="ARBA00005189"/>
    </source>
</evidence>
<comment type="subcellular location">
    <subcellularLocation>
        <location evidence="1">Cell membrane</location>
        <topology evidence="1">Single-pass membrane protein</topology>
    </subcellularLocation>
    <subcellularLocation>
        <location evidence="2">Endoplasmic reticulum membrane</location>
    </subcellularLocation>
</comment>
<evidence type="ECO:0000256" key="6">
    <source>
        <dbReference type="ARBA" id="ARBA00022824"/>
    </source>
</evidence>
<dbReference type="GO" id="GO:0004144">
    <property type="term" value="F:diacylglycerol O-acyltransferase activity"/>
    <property type="evidence" value="ECO:0007669"/>
    <property type="project" value="UniProtKB-EC"/>
</dbReference>
<organism evidence="13 14">
    <name type="scientific">Penstemon smallii</name>
    <dbReference type="NCBI Taxonomy" id="265156"/>
    <lineage>
        <taxon>Eukaryota</taxon>
        <taxon>Viridiplantae</taxon>
        <taxon>Streptophyta</taxon>
        <taxon>Embryophyta</taxon>
        <taxon>Tracheophyta</taxon>
        <taxon>Spermatophyta</taxon>
        <taxon>Magnoliopsida</taxon>
        <taxon>eudicotyledons</taxon>
        <taxon>Gunneridae</taxon>
        <taxon>Pentapetalae</taxon>
        <taxon>asterids</taxon>
        <taxon>lamiids</taxon>
        <taxon>Lamiales</taxon>
        <taxon>Plantaginaceae</taxon>
        <taxon>Cheloneae</taxon>
        <taxon>Penstemon</taxon>
    </lineage>
</organism>
<feature type="domain" description="O-acyltransferase WSD1 C-terminal" evidence="12">
    <location>
        <begin position="317"/>
        <end position="462"/>
    </location>
</feature>
<evidence type="ECO:0000259" key="11">
    <source>
        <dbReference type="Pfam" id="PF03007"/>
    </source>
</evidence>
<comment type="pathway">
    <text evidence="4">Lipid metabolism.</text>
</comment>
<gene>
    <name evidence="13" type="ORF">ACJIZ3_010720</name>
</gene>
<dbReference type="GO" id="GO:0005886">
    <property type="term" value="C:plasma membrane"/>
    <property type="evidence" value="ECO:0007669"/>
    <property type="project" value="UniProtKB-SubCell"/>
</dbReference>
<dbReference type="Proteomes" id="UP001634393">
    <property type="component" value="Unassembled WGS sequence"/>
</dbReference>
<dbReference type="EMBL" id="JBJXBP010000001">
    <property type="protein sequence ID" value="KAL3848838.1"/>
    <property type="molecule type" value="Genomic_DNA"/>
</dbReference>
<evidence type="ECO:0000256" key="5">
    <source>
        <dbReference type="ARBA" id="ARBA00022679"/>
    </source>
</evidence>
<name>A0ABD3UL85_9LAMI</name>
<evidence type="ECO:0000256" key="8">
    <source>
        <dbReference type="ARBA" id="ARBA00024360"/>
    </source>
</evidence>
<evidence type="ECO:0000256" key="1">
    <source>
        <dbReference type="ARBA" id="ARBA00004162"/>
    </source>
</evidence>
<dbReference type="Pfam" id="PF06974">
    <property type="entry name" value="WS_DGAT_C"/>
    <property type="match status" value="1"/>
</dbReference>
<feature type="domain" description="O-acyltransferase WSD1-like N-terminal" evidence="11">
    <location>
        <begin position="62"/>
        <end position="263"/>
    </location>
</feature>
<dbReference type="InterPro" id="IPR004255">
    <property type="entry name" value="O-acyltransferase_WSD1_N"/>
</dbReference>
<keyword evidence="6" id="KW-0256">Endoplasmic reticulum</keyword>
<evidence type="ECO:0000313" key="13">
    <source>
        <dbReference type="EMBL" id="KAL3848838.1"/>
    </source>
</evidence>
<evidence type="ECO:0000313" key="14">
    <source>
        <dbReference type="Proteomes" id="UP001634393"/>
    </source>
</evidence>
<evidence type="ECO:0000256" key="7">
    <source>
        <dbReference type="ARBA" id="ARBA00023315"/>
    </source>
</evidence>
<dbReference type="InterPro" id="IPR009721">
    <property type="entry name" value="O-acyltransferase_WSD1_C"/>
</dbReference>
<comment type="caution">
    <text evidence="13">The sequence shown here is derived from an EMBL/GenBank/DDBJ whole genome shotgun (WGS) entry which is preliminary data.</text>
</comment>
<dbReference type="InterPro" id="IPR045034">
    <property type="entry name" value="O-acyltransferase_WSD1-like"/>
</dbReference>
<evidence type="ECO:0000256" key="2">
    <source>
        <dbReference type="ARBA" id="ARBA00004586"/>
    </source>
</evidence>
<keyword evidence="14" id="KW-1185">Reference proteome</keyword>
<keyword evidence="5" id="KW-0808">Transferase</keyword>
<keyword evidence="7" id="KW-0012">Acyltransferase</keyword>
<evidence type="ECO:0008006" key="15">
    <source>
        <dbReference type="Google" id="ProtNLM"/>
    </source>
</evidence>
<dbReference type="PANTHER" id="PTHR31650">
    <property type="entry name" value="O-ACYLTRANSFERASE (WSD1-LIKE) FAMILY PROTEIN"/>
    <property type="match status" value="1"/>
</dbReference>
<dbReference type="GO" id="GO:0047196">
    <property type="term" value="F:long-chain-alcohol O-fatty-acyltransferase activity"/>
    <property type="evidence" value="ECO:0007669"/>
    <property type="project" value="UniProtKB-EC"/>
</dbReference>
<evidence type="ECO:0000256" key="9">
    <source>
        <dbReference type="ARBA" id="ARBA00047604"/>
    </source>
</evidence>
<dbReference type="PANTHER" id="PTHR31650:SF51">
    <property type="entry name" value="O-ACYLTRANSFERASE WSD1-LIKE ISOFORM X1"/>
    <property type="match status" value="1"/>
</dbReference>
<protein>
    <recommendedName>
        <fullName evidence="15">Diacylglycerol O-acyltransferase</fullName>
    </recommendedName>
</protein>
<evidence type="ECO:0000256" key="3">
    <source>
        <dbReference type="ARBA" id="ARBA00004771"/>
    </source>
</evidence>
<accession>A0ABD3UL85</accession>